<evidence type="ECO:0000259" key="5">
    <source>
        <dbReference type="PROSITE" id="PS50122"/>
    </source>
</evidence>
<evidence type="ECO:0000256" key="4">
    <source>
        <dbReference type="PROSITE-ProRule" id="PRU00050"/>
    </source>
</evidence>
<dbReference type="InterPro" id="IPR035909">
    <property type="entry name" value="CheB_C"/>
</dbReference>
<dbReference type="Proteomes" id="UP000706333">
    <property type="component" value="Unassembled WGS sequence"/>
</dbReference>
<feature type="domain" description="CheB-type methylesterase" evidence="5">
    <location>
        <begin position="13"/>
        <end position="209"/>
    </location>
</feature>
<name>A0A934TN85_9RHOB</name>
<dbReference type="InterPro" id="IPR000673">
    <property type="entry name" value="Sig_transdc_resp-reg_Me-estase"/>
</dbReference>
<dbReference type="GO" id="GO:0005737">
    <property type="term" value="C:cytoplasm"/>
    <property type="evidence" value="ECO:0007669"/>
    <property type="project" value="InterPro"/>
</dbReference>
<accession>A0A934TN85</accession>
<dbReference type="GO" id="GO:0006935">
    <property type="term" value="P:chemotaxis"/>
    <property type="evidence" value="ECO:0007669"/>
    <property type="project" value="UniProtKB-UniRule"/>
</dbReference>
<feature type="active site" evidence="4">
    <location>
        <position position="31"/>
    </location>
</feature>
<keyword evidence="1 4" id="KW-0378">Hydrolase</keyword>
<dbReference type="GO" id="GO:0008984">
    <property type="term" value="F:protein-glutamate methylesterase activity"/>
    <property type="evidence" value="ECO:0007669"/>
    <property type="project" value="UniProtKB-EC"/>
</dbReference>
<dbReference type="Gene3D" id="3.40.50.180">
    <property type="entry name" value="Methylesterase CheB, C-terminal domain"/>
    <property type="match status" value="1"/>
</dbReference>
<dbReference type="Pfam" id="PF01339">
    <property type="entry name" value="CheB_methylest"/>
    <property type="match status" value="1"/>
</dbReference>
<keyword evidence="4" id="KW-0145">Chemotaxis</keyword>
<sequence>MHRARRRSAVTAPAPSAPEGAVRAILCLGASTGGITVLDRILPELPADCPPTLVVQHIIGRFTEGLVRRLDGLCRARVVEAGDGMRLRRGTIYFAPGAEAHLQIDPAGLTCRLLEGAPRSGHRPSVDVLFHSAARLRRPVGAALLSGMGSDGAAGLRAIRDAGGFTIAQDEASCTVYGMPRAAVALGGAMVSLPPARIAEALLAFATQGAPASRAP</sequence>
<reference evidence="6" key="2">
    <citation type="journal article" date="2020" name="Microorganisms">
        <title>Osmotic Adaptation and Compatible Solute Biosynthesis of Phototrophic Bacteria as Revealed from Genome Analyses.</title>
        <authorList>
            <person name="Imhoff J.F."/>
            <person name="Rahn T."/>
            <person name="Kunzel S."/>
            <person name="Keller A."/>
            <person name="Neulinger S.C."/>
        </authorList>
    </citation>
    <scope>NUCLEOTIDE SEQUENCE</scope>
    <source>
        <strain evidence="6">LMG 28126</strain>
    </source>
</reference>
<dbReference type="PANTHER" id="PTHR42872">
    <property type="entry name" value="PROTEIN-GLUTAMATE METHYLESTERASE/PROTEIN-GLUTAMINE GLUTAMINASE"/>
    <property type="match status" value="1"/>
</dbReference>
<protein>
    <recommendedName>
        <fullName evidence="2">protein-glutamate methylesterase</fullName>
        <ecNumber evidence="2">3.1.1.61</ecNumber>
    </recommendedName>
</protein>
<dbReference type="PROSITE" id="PS50122">
    <property type="entry name" value="CHEB"/>
    <property type="match status" value="1"/>
</dbReference>
<evidence type="ECO:0000313" key="7">
    <source>
        <dbReference type="Proteomes" id="UP000706333"/>
    </source>
</evidence>
<dbReference type="AlphaFoldDB" id="A0A934TN85"/>
<feature type="active site" evidence="4">
    <location>
        <position position="151"/>
    </location>
</feature>
<dbReference type="PANTHER" id="PTHR42872:SF6">
    <property type="entry name" value="PROTEIN-GLUTAMATE METHYLESTERASE_PROTEIN-GLUTAMINE GLUTAMINASE"/>
    <property type="match status" value="1"/>
</dbReference>
<organism evidence="6 7">
    <name type="scientific">Rhodobaculum claviforme</name>
    <dbReference type="NCBI Taxonomy" id="1549854"/>
    <lineage>
        <taxon>Bacteria</taxon>
        <taxon>Pseudomonadati</taxon>
        <taxon>Pseudomonadota</taxon>
        <taxon>Alphaproteobacteria</taxon>
        <taxon>Rhodobacterales</taxon>
        <taxon>Paracoccaceae</taxon>
        <taxon>Rhodobaculum</taxon>
    </lineage>
</organism>
<gene>
    <name evidence="6" type="ORF">CCR87_12745</name>
</gene>
<dbReference type="EC" id="3.1.1.61" evidence="2"/>
<reference evidence="6" key="1">
    <citation type="submission" date="2017-05" db="EMBL/GenBank/DDBJ databases">
        <authorList>
            <person name="Imhoff J.F."/>
            <person name="Rahn T."/>
            <person name="Kuenzel S."/>
            <person name="Neulinger S.C."/>
        </authorList>
    </citation>
    <scope>NUCLEOTIDE SEQUENCE</scope>
    <source>
        <strain evidence="6">LMG 28126</strain>
    </source>
</reference>
<comment type="caution">
    <text evidence="6">The sequence shown here is derived from an EMBL/GenBank/DDBJ whole genome shotgun (WGS) entry which is preliminary data.</text>
</comment>
<dbReference type="GO" id="GO:0000156">
    <property type="term" value="F:phosphorelay response regulator activity"/>
    <property type="evidence" value="ECO:0007669"/>
    <property type="project" value="InterPro"/>
</dbReference>
<evidence type="ECO:0000313" key="6">
    <source>
        <dbReference type="EMBL" id="MBK5928188.1"/>
    </source>
</evidence>
<comment type="catalytic activity">
    <reaction evidence="3">
        <text>[protein]-L-glutamate 5-O-methyl ester + H2O = L-glutamyl-[protein] + methanol + H(+)</text>
        <dbReference type="Rhea" id="RHEA:23236"/>
        <dbReference type="Rhea" id="RHEA-COMP:10208"/>
        <dbReference type="Rhea" id="RHEA-COMP:10311"/>
        <dbReference type="ChEBI" id="CHEBI:15377"/>
        <dbReference type="ChEBI" id="CHEBI:15378"/>
        <dbReference type="ChEBI" id="CHEBI:17790"/>
        <dbReference type="ChEBI" id="CHEBI:29973"/>
        <dbReference type="ChEBI" id="CHEBI:82795"/>
        <dbReference type="EC" id="3.1.1.61"/>
    </reaction>
</comment>
<dbReference type="SUPFAM" id="SSF52738">
    <property type="entry name" value="Methylesterase CheB, C-terminal domain"/>
    <property type="match status" value="1"/>
</dbReference>
<keyword evidence="7" id="KW-1185">Reference proteome</keyword>
<evidence type="ECO:0000256" key="2">
    <source>
        <dbReference type="ARBA" id="ARBA00039140"/>
    </source>
</evidence>
<evidence type="ECO:0000256" key="3">
    <source>
        <dbReference type="ARBA" id="ARBA00048267"/>
    </source>
</evidence>
<evidence type="ECO:0000256" key="1">
    <source>
        <dbReference type="ARBA" id="ARBA00022801"/>
    </source>
</evidence>
<feature type="active site" evidence="4">
    <location>
        <position position="57"/>
    </location>
</feature>
<proteinExistence type="predicted"/>
<dbReference type="EMBL" id="NHSD01000294">
    <property type="protein sequence ID" value="MBK5928188.1"/>
    <property type="molecule type" value="Genomic_DNA"/>
</dbReference>
<dbReference type="CDD" id="cd16432">
    <property type="entry name" value="CheB_Rec"/>
    <property type="match status" value="1"/>
</dbReference>